<proteinExistence type="predicted"/>
<keyword evidence="3" id="KW-1185">Reference proteome</keyword>
<dbReference type="EMBL" id="MU865036">
    <property type="protein sequence ID" value="KAK4459446.1"/>
    <property type="molecule type" value="Genomic_DNA"/>
</dbReference>
<organism evidence="2 3">
    <name type="scientific">Cladorrhinum samala</name>
    <dbReference type="NCBI Taxonomy" id="585594"/>
    <lineage>
        <taxon>Eukaryota</taxon>
        <taxon>Fungi</taxon>
        <taxon>Dikarya</taxon>
        <taxon>Ascomycota</taxon>
        <taxon>Pezizomycotina</taxon>
        <taxon>Sordariomycetes</taxon>
        <taxon>Sordariomycetidae</taxon>
        <taxon>Sordariales</taxon>
        <taxon>Podosporaceae</taxon>
        <taxon>Cladorrhinum</taxon>
    </lineage>
</organism>
<protein>
    <submittedName>
        <fullName evidence="2">Uncharacterized protein</fullName>
    </submittedName>
</protein>
<accession>A0AAV9HEW4</accession>
<feature type="compositionally biased region" description="Basic residues" evidence="1">
    <location>
        <begin position="15"/>
        <end position="25"/>
    </location>
</feature>
<gene>
    <name evidence="2" type="ORF">QBC42DRAFT_274352</name>
</gene>
<name>A0AAV9HEW4_9PEZI</name>
<evidence type="ECO:0000256" key="1">
    <source>
        <dbReference type="SAM" id="MobiDB-lite"/>
    </source>
</evidence>
<reference evidence="2" key="2">
    <citation type="submission" date="2023-06" db="EMBL/GenBank/DDBJ databases">
        <authorList>
            <consortium name="Lawrence Berkeley National Laboratory"/>
            <person name="Mondo S.J."/>
            <person name="Hensen N."/>
            <person name="Bonometti L."/>
            <person name="Westerberg I."/>
            <person name="Brannstrom I.O."/>
            <person name="Guillou S."/>
            <person name="Cros-Aarteil S."/>
            <person name="Calhoun S."/>
            <person name="Haridas S."/>
            <person name="Kuo A."/>
            <person name="Pangilinan J."/>
            <person name="Riley R."/>
            <person name="Labutti K."/>
            <person name="Andreopoulos B."/>
            <person name="Lipzen A."/>
            <person name="Chen C."/>
            <person name="Yanf M."/>
            <person name="Daum C."/>
            <person name="Ng V."/>
            <person name="Clum A."/>
            <person name="Steindorff A."/>
            <person name="Ohm R."/>
            <person name="Martin F."/>
            <person name="Silar P."/>
            <person name="Natvig D."/>
            <person name="Lalanne C."/>
            <person name="Gautier V."/>
            <person name="Ament-Velasquez S.L."/>
            <person name="Kruys A."/>
            <person name="Hutchinson M.I."/>
            <person name="Powell A.J."/>
            <person name="Barry K."/>
            <person name="Miller A.N."/>
            <person name="Grigoriev I.V."/>
            <person name="Debuchy R."/>
            <person name="Gladieux P."/>
            <person name="Thoren M.H."/>
            <person name="Johannesson H."/>
        </authorList>
    </citation>
    <scope>NUCLEOTIDE SEQUENCE</scope>
    <source>
        <strain evidence="2">PSN324</strain>
    </source>
</reference>
<evidence type="ECO:0000313" key="3">
    <source>
        <dbReference type="Proteomes" id="UP001321749"/>
    </source>
</evidence>
<sequence>MPSSSSPEPEDHRSGRVKRRGRRASKSGGEGVSDLIDQSSDYGDEDLGFNCGGQQPGCGVFNSENIFARWPDLKHIPRPEPLKNTLSHERWKEEYDEWSNLRCGQGLGYFCRMHAIWVSCSEVRAQTAPTREQQLLEKCPESHYIRDQAITQSGHACQREREAARAVLLQERQQGPLQANIQAPDSPKV</sequence>
<reference evidence="2" key="1">
    <citation type="journal article" date="2023" name="Mol. Phylogenet. Evol.">
        <title>Genome-scale phylogeny and comparative genomics of the fungal order Sordariales.</title>
        <authorList>
            <person name="Hensen N."/>
            <person name="Bonometti L."/>
            <person name="Westerberg I."/>
            <person name="Brannstrom I.O."/>
            <person name="Guillou S."/>
            <person name="Cros-Aarteil S."/>
            <person name="Calhoun S."/>
            <person name="Haridas S."/>
            <person name="Kuo A."/>
            <person name="Mondo S."/>
            <person name="Pangilinan J."/>
            <person name="Riley R."/>
            <person name="LaButti K."/>
            <person name="Andreopoulos B."/>
            <person name="Lipzen A."/>
            <person name="Chen C."/>
            <person name="Yan M."/>
            <person name="Daum C."/>
            <person name="Ng V."/>
            <person name="Clum A."/>
            <person name="Steindorff A."/>
            <person name="Ohm R.A."/>
            <person name="Martin F."/>
            <person name="Silar P."/>
            <person name="Natvig D.O."/>
            <person name="Lalanne C."/>
            <person name="Gautier V."/>
            <person name="Ament-Velasquez S.L."/>
            <person name="Kruys A."/>
            <person name="Hutchinson M.I."/>
            <person name="Powell A.J."/>
            <person name="Barry K."/>
            <person name="Miller A.N."/>
            <person name="Grigoriev I.V."/>
            <person name="Debuchy R."/>
            <person name="Gladieux P."/>
            <person name="Hiltunen Thoren M."/>
            <person name="Johannesson H."/>
        </authorList>
    </citation>
    <scope>NUCLEOTIDE SEQUENCE</scope>
    <source>
        <strain evidence="2">PSN324</strain>
    </source>
</reference>
<dbReference type="AlphaFoldDB" id="A0AAV9HEW4"/>
<evidence type="ECO:0000313" key="2">
    <source>
        <dbReference type="EMBL" id="KAK4459446.1"/>
    </source>
</evidence>
<dbReference type="Proteomes" id="UP001321749">
    <property type="component" value="Unassembled WGS sequence"/>
</dbReference>
<feature type="region of interest" description="Disordered" evidence="1">
    <location>
        <begin position="1"/>
        <end position="41"/>
    </location>
</feature>
<comment type="caution">
    <text evidence="2">The sequence shown here is derived from an EMBL/GenBank/DDBJ whole genome shotgun (WGS) entry which is preliminary data.</text>
</comment>